<keyword evidence="4 6" id="KW-0255">Endonuclease</keyword>
<evidence type="ECO:0000256" key="7">
    <source>
        <dbReference type="RuleBase" id="RU003515"/>
    </source>
</evidence>
<dbReference type="InterPro" id="IPR012337">
    <property type="entry name" value="RNaseH-like_sf"/>
</dbReference>
<evidence type="ECO:0000313" key="11">
    <source>
        <dbReference type="Proteomes" id="UP001334248"/>
    </source>
</evidence>
<dbReference type="Proteomes" id="UP001334248">
    <property type="component" value="Unassembled WGS sequence"/>
</dbReference>
<feature type="binding site" evidence="6">
    <location>
        <position position="176"/>
    </location>
    <ligand>
        <name>a divalent metal cation</name>
        <dbReference type="ChEBI" id="CHEBI:60240"/>
    </ligand>
</feature>
<organism evidence="10 11">
    <name type="scientific">Knufia obscura</name>
    <dbReference type="NCBI Taxonomy" id="1635080"/>
    <lineage>
        <taxon>Eukaryota</taxon>
        <taxon>Fungi</taxon>
        <taxon>Dikarya</taxon>
        <taxon>Ascomycota</taxon>
        <taxon>Pezizomycotina</taxon>
        <taxon>Eurotiomycetes</taxon>
        <taxon>Chaetothyriomycetidae</taxon>
        <taxon>Chaetothyriales</taxon>
        <taxon>Trichomeriaceae</taxon>
        <taxon>Knufia</taxon>
    </lineage>
</organism>
<comment type="catalytic activity">
    <reaction evidence="1 6 7">
        <text>Endonucleolytic cleavage to 5'-phosphomonoester.</text>
        <dbReference type="EC" id="3.1.26.4"/>
    </reaction>
</comment>
<feature type="domain" description="RNase H type-2" evidence="9">
    <location>
        <begin position="55"/>
        <end position="302"/>
    </location>
</feature>
<evidence type="ECO:0000256" key="6">
    <source>
        <dbReference type="PROSITE-ProRule" id="PRU01319"/>
    </source>
</evidence>
<evidence type="ECO:0000256" key="8">
    <source>
        <dbReference type="SAM" id="MobiDB-lite"/>
    </source>
</evidence>
<evidence type="ECO:0000256" key="5">
    <source>
        <dbReference type="ARBA" id="ARBA00022801"/>
    </source>
</evidence>
<comment type="cofactor">
    <cofactor evidence="6">
        <name>Mn(2+)</name>
        <dbReference type="ChEBI" id="CHEBI:29035"/>
    </cofactor>
    <cofactor evidence="6">
        <name>Mg(2+)</name>
        <dbReference type="ChEBI" id="CHEBI:18420"/>
    </cofactor>
    <text evidence="6">Manganese or magnesium. Binds 1 divalent metal ion per monomer in the absence of substrate. May bind a second metal ion after substrate binding.</text>
</comment>
<dbReference type="PROSITE" id="PS51975">
    <property type="entry name" value="RNASE_H_2"/>
    <property type="match status" value="1"/>
</dbReference>
<name>A0ABR0R9V0_9EURO</name>
<dbReference type="CDD" id="cd07181">
    <property type="entry name" value="RNase_HII_eukaryota_like"/>
    <property type="match status" value="1"/>
</dbReference>
<dbReference type="InterPro" id="IPR001352">
    <property type="entry name" value="RNase_HII/HIII"/>
</dbReference>
<feature type="binding site" evidence="6">
    <location>
        <position position="62"/>
    </location>
    <ligand>
        <name>a divalent metal cation</name>
        <dbReference type="ChEBI" id="CHEBI:60240"/>
    </ligand>
</feature>
<dbReference type="PANTHER" id="PTHR10954">
    <property type="entry name" value="RIBONUCLEASE H2 SUBUNIT A"/>
    <property type="match status" value="1"/>
</dbReference>
<dbReference type="EC" id="3.1.26.4" evidence="7"/>
<dbReference type="InterPro" id="IPR024567">
    <property type="entry name" value="RNase_HII/HIII_dom"/>
</dbReference>
<dbReference type="Pfam" id="PF01351">
    <property type="entry name" value="RNase_HII"/>
    <property type="match status" value="1"/>
</dbReference>
<comment type="caution">
    <text evidence="10">The sequence shown here is derived from an EMBL/GenBank/DDBJ whole genome shotgun (WGS) entry which is preliminary data.</text>
</comment>
<protein>
    <recommendedName>
        <fullName evidence="7">Ribonuclease</fullName>
        <ecNumber evidence="7">3.1.26.4</ecNumber>
    </recommendedName>
</protein>
<comment type="function">
    <text evidence="7">Endonuclease that specifically degrades the RNA of RNA-DNA hybrids.</text>
</comment>
<gene>
    <name evidence="10" type="ORF">PMZ80_010732</name>
</gene>
<keyword evidence="11" id="KW-1185">Reference proteome</keyword>
<dbReference type="RefSeq" id="XP_064725073.1">
    <property type="nucleotide sequence ID" value="XM_064879120.1"/>
</dbReference>
<dbReference type="SUPFAM" id="SSF53098">
    <property type="entry name" value="Ribonuclease H-like"/>
    <property type="match status" value="1"/>
</dbReference>
<dbReference type="EMBL" id="JAVHJV010000020">
    <property type="protein sequence ID" value="KAK5936983.1"/>
    <property type="molecule type" value="Genomic_DNA"/>
</dbReference>
<evidence type="ECO:0000256" key="3">
    <source>
        <dbReference type="ARBA" id="ARBA00022723"/>
    </source>
</evidence>
<evidence type="ECO:0000313" key="10">
    <source>
        <dbReference type="EMBL" id="KAK5936983.1"/>
    </source>
</evidence>
<evidence type="ECO:0000256" key="4">
    <source>
        <dbReference type="ARBA" id="ARBA00022759"/>
    </source>
</evidence>
<feature type="compositionally biased region" description="Polar residues" evidence="8">
    <location>
        <begin position="1"/>
        <end position="12"/>
    </location>
</feature>
<feature type="region of interest" description="Disordered" evidence="8">
    <location>
        <begin position="1"/>
        <end position="20"/>
    </location>
</feature>
<keyword evidence="5 6" id="KW-0378">Hydrolase</keyword>
<keyword evidence="2 6" id="KW-0540">Nuclease</keyword>
<evidence type="ECO:0000256" key="2">
    <source>
        <dbReference type="ARBA" id="ARBA00022722"/>
    </source>
</evidence>
<dbReference type="InterPro" id="IPR036397">
    <property type="entry name" value="RNaseH_sf"/>
</dbReference>
<comment type="similarity">
    <text evidence="7">Belongs to the RNase HII family.</text>
</comment>
<dbReference type="GeneID" id="90004181"/>
<sequence>MSQSQDTSTQPVATEYIPPSVSSHFPDLHTGNSYAHYSPIPTNITPNTPSNRGTPVILGVDEAGRGPVIGPMIYGVAYLPIELQHSLLAETHHFDDSKVLTPLVRARLMRTLCTPTTDLHSNVGWAIKSLSAQDISAGMLKFGGSYNLNAQAMDATIEIIRGVISQGVNVAEIFVDTIGRPDVYQRRLAAVFPTCRVVVEKKADSLFPVVSAASVVAKVSRDVSCEVLWRGIREGRQVGEAGAMDVDGLAEDEEEAGWGSGYPSDARCVTWLKGNVDEMFGYGAECRFSWGTVKDLLEDKNRAMQVDWAEDDKEHNKLSQYFGGGVMGAKTEEQELRSWFGSGVKEVF</sequence>
<dbReference type="Gene3D" id="1.10.10.460">
    <property type="entry name" value="Ribonuclease hii. Domain 2"/>
    <property type="match status" value="1"/>
</dbReference>
<dbReference type="PANTHER" id="PTHR10954:SF7">
    <property type="entry name" value="RIBONUCLEASE H2 SUBUNIT A"/>
    <property type="match status" value="1"/>
</dbReference>
<reference evidence="10 11" key="1">
    <citation type="journal article" date="2023" name="Res Sq">
        <title>Genomic and morphological characterization of Knufia obscura isolated from the Mars 2020 spacecraft assembly facility.</title>
        <authorList>
            <person name="Chander A.M."/>
            <person name="Teixeira M.M."/>
            <person name="Singh N.K."/>
            <person name="Williams M.P."/>
            <person name="Parker C.W."/>
            <person name="Leo P."/>
            <person name="Stajich J.E."/>
            <person name="Torok T."/>
            <person name="Tighe S."/>
            <person name="Mason C.E."/>
            <person name="Venkateswaran K."/>
        </authorList>
    </citation>
    <scope>NUCLEOTIDE SEQUENCE [LARGE SCALE GENOMIC DNA]</scope>
    <source>
        <strain evidence="10 11">CCFEE 5817</strain>
    </source>
</reference>
<keyword evidence="3 6" id="KW-0479">Metal-binding</keyword>
<dbReference type="InterPro" id="IPR023160">
    <property type="entry name" value="RNase_HII_hlx-loop-hlx_cap_dom"/>
</dbReference>
<feature type="binding site" evidence="6">
    <location>
        <position position="61"/>
    </location>
    <ligand>
        <name>a divalent metal cation</name>
        <dbReference type="ChEBI" id="CHEBI:60240"/>
    </ligand>
</feature>
<accession>A0ABR0R9V0</accession>
<dbReference type="Gene3D" id="3.30.420.10">
    <property type="entry name" value="Ribonuclease H-like superfamily/Ribonuclease H"/>
    <property type="match status" value="1"/>
</dbReference>
<evidence type="ECO:0000259" key="9">
    <source>
        <dbReference type="PROSITE" id="PS51975"/>
    </source>
</evidence>
<evidence type="ECO:0000256" key="1">
    <source>
        <dbReference type="ARBA" id="ARBA00000077"/>
    </source>
</evidence>
<proteinExistence type="inferred from homology"/>